<feature type="binding site" evidence="10">
    <location>
        <position position="612"/>
    </location>
    <ligand>
        <name>5-methyltetrahydropteroyltri-L-glutamate</name>
        <dbReference type="ChEBI" id="CHEBI:58207"/>
    </ligand>
</feature>
<dbReference type="EMBL" id="PUIB01000011">
    <property type="protein sequence ID" value="PQO37989.1"/>
    <property type="molecule type" value="Genomic_DNA"/>
</dbReference>
<dbReference type="GO" id="GO:0032259">
    <property type="term" value="P:methylation"/>
    <property type="evidence" value="ECO:0007669"/>
    <property type="project" value="UniProtKB-KW"/>
</dbReference>
<dbReference type="NCBIfam" id="TIGR01371">
    <property type="entry name" value="met_syn_B12ind"/>
    <property type="match status" value="1"/>
</dbReference>
<feature type="binding site" evidence="10">
    <location>
        <begin position="16"/>
        <end position="19"/>
    </location>
    <ligand>
        <name>5-methyltetrahydropteroyltri-L-glutamate</name>
        <dbReference type="ChEBI" id="CHEBI:58207"/>
    </ligand>
</feature>
<keyword evidence="5 10" id="KW-0028">Amino-acid biosynthesis</keyword>
<feature type="binding site" evidence="10 11">
    <location>
        <begin position="438"/>
        <end position="440"/>
    </location>
    <ligand>
        <name>L-homocysteine</name>
        <dbReference type="ChEBI" id="CHEBI:58199"/>
    </ligand>
</feature>
<comment type="pathway">
    <text evidence="2 10">Amino-acid biosynthesis; L-methionine biosynthesis via de novo pathway; L-methionine from L-homocysteine (MetE route): step 1/1.</text>
</comment>
<evidence type="ECO:0000256" key="5">
    <source>
        <dbReference type="ARBA" id="ARBA00022605"/>
    </source>
</evidence>
<evidence type="ECO:0000259" key="15">
    <source>
        <dbReference type="Pfam" id="PF08267"/>
    </source>
</evidence>
<dbReference type="RefSeq" id="WP_105353011.1">
    <property type="nucleotide sequence ID" value="NZ_PUIB01000011.1"/>
</dbReference>
<dbReference type="UniPathway" id="UPA00051">
    <property type="reaction ID" value="UER00082"/>
</dbReference>
<feature type="binding site" evidence="10 11">
    <location>
        <begin position="522"/>
        <end position="523"/>
    </location>
    <ligand>
        <name>5-methyltetrahydropteroyltri-L-glutamate</name>
        <dbReference type="ChEBI" id="CHEBI:58207"/>
    </ligand>
</feature>
<dbReference type="GO" id="GO:0009086">
    <property type="term" value="P:methionine biosynthetic process"/>
    <property type="evidence" value="ECO:0007669"/>
    <property type="project" value="UniProtKB-UniRule"/>
</dbReference>
<evidence type="ECO:0000256" key="11">
    <source>
        <dbReference type="PIRSR" id="PIRSR000382-1"/>
    </source>
</evidence>
<dbReference type="PIRSF" id="PIRSF000382">
    <property type="entry name" value="MeTrfase_B12_ind"/>
    <property type="match status" value="1"/>
</dbReference>
<comment type="cofactor">
    <cofactor evidence="12">
        <name>Zn(2+)</name>
        <dbReference type="ChEBI" id="CHEBI:29105"/>
    </cofactor>
    <text evidence="12">Binds 2 Zn(2+) ions per subunit.</text>
</comment>
<comment type="catalytic activity">
    <reaction evidence="10">
        <text>5-methyltetrahydropteroyltri-L-glutamate + L-homocysteine = tetrahydropteroyltri-L-glutamate + L-methionine</text>
        <dbReference type="Rhea" id="RHEA:21196"/>
        <dbReference type="ChEBI" id="CHEBI:57844"/>
        <dbReference type="ChEBI" id="CHEBI:58140"/>
        <dbReference type="ChEBI" id="CHEBI:58199"/>
        <dbReference type="ChEBI" id="CHEBI:58207"/>
        <dbReference type="EC" id="2.1.1.14"/>
    </reaction>
</comment>
<evidence type="ECO:0000256" key="9">
    <source>
        <dbReference type="ARBA" id="ARBA00023167"/>
    </source>
</evidence>
<reference evidence="16 17" key="1">
    <citation type="submission" date="2018-02" db="EMBL/GenBank/DDBJ databases">
        <title>Comparative genomes isolates from brazilian mangrove.</title>
        <authorList>
            <person name="Araujo J.E."/>
            <person name="Taketani R.G."/>
            <person name="Silva M.C.P."/>
            <person name="Loureco M.V."/>
            <person name="Andreote F.D."/>
        </authorList>
    </citation>
    <scope>NUCLEOTIDE SEQUENCE [LARGE SCALE GENOMIC DNA]</scope>
    <source>
        <strain evidence="16 17">NAP PRIS-MGV</strain>
    </source>
</reference>
<evidence type="ECO:0000256" key="12">
    <source>
        <dbReference type="PIRSR" id="PIRSR000382-2"/>
    </source>
</evidence>
<keyword evidence="8 10" id="KW-0862">Zinc</keyword>
<organism evidence="16 17">
    <name type="scientific">Blastopirellula marina</name>
    <dbReference type="NCBI Taxonomy" id="124"/>
    <lineage>
        <taxon>Bacteria</taxon>
        <taxon>Pseudomonadati</taxon>
        <taxon>Planctomycetota</taxon>
        <taxon>Planctomycetia</taxon>
        <taxon>Pirellulales</taxon>
        <taxon>Pirellulaceae</taxon>
        <taxon>Blastopirellula</taxon>
    </lineage>
</organism>
<feature type="binding site" evidence="10 11">
    <location>
        <position position="606"/>
    </location>
    <ligand>
        <name>L-methionine</name>
        <dbReference type="ChEBI" id="CHEBI:57844"/>
    </ligand>
</feature>
<evidence type="ECO:0000313" key="16">
    <source>
        <dbReference type="EMBL" id="PQO37989.1"/>
    </source>
</evidence>
<dbReference type="HAMAP" id="MF_00172">
    <property type="entry name" value="Meth_synth"/>
    <property type="match status" value="1"/>
</dbReference>
<feature type="binding site" evidence="10 11">
    <location>
        <position position="606"/>
    </location>
    <ligand>
        <name>L-homocysteine</name>
        <dbReference type="ChEBI" id="CHEBI:58199"/>
    </ligand>
</feature>
<comment type="similarity">
    <text evidence="3 10">Belongs to the vitamin-B12 independent methionine synthase family.</text>
</comment>
<feature type="binding site" evidence="10">
    <location>
        <position position="491"/>
    </location>
    <ligand>
        <name>L-homocysteine</name>
        <dbReference type="ChEBI" id="CHEBI:58199"/>
    </ligand>
</feature>
<feature type="active site" description="Proton donor" evidence="10 13">
    <location>
        <position position="701"/>
    </location>
</feature>
<feature type="binding site" evidence="10">
    <location>
        <position position="648"/>
    </location>
    <ligand>
        <name>Zn(2+)</name>
        <dbReference type="ChEBI" id="CHEBI:29105"/>
        <note>catalytic</note>
    </ligand>
</feature>
<evidence type="ECO:0000256" key="10">
    <source>
        <dbReference type="HAMAP-Rule" id="MF_00172"/>
    </source>
</evidence>
<dbReference type="InterPro" id="IPR013215">
    <property type="entry name" value="Cbl-indep_Met_Synth_N"/>
</dbReference>
<evidence type="ECO:0000313" key="17">
    <source>
        <dbReference type="Proteomes" id="UP000239388"/>
    </source>
</evidence>
<feature type="domain" description="Cobalamin-independent methionine synthase MetE C-terminal/archaeal" evidence="14">
    <location>
        <begin position="433"/>
        <end position="755"/>
    </location>
</feature>
<feature type="binding site" evidence="12">
    <location>
        <position position="672"/>
    </location>
    <ligand>
        <name>Zn(2+)</name>
        <dbReference type="ChEBI" id="CHEBI:29105"/>
        <label>1</label>
        <note>catalytic</note>
    </ligand>
</feature>
<dbReference type="SUPFAM" id="SSF51726">
    <property type="entry name" value="UROD/MetE-like"/>
    <property type="match status" value="2"/>
</dbReference>
<dbReference type="CDD" id="cd03312">
    <property type="entry name" value="CIMS_N_terminal_like"/>
    <property type="match status" value="1"/>
</dbReference>
<evidence type="ECO:0000256" key="2">
    <source>
        <dbReference type="ARBA" id="ARBA00004681"/>
    </source>
</evidence>
<evidence type="ECO:0000256" key="13">
    <source>
        <dbReference type="PIRSR" id="PIRSR000382-3"/>
    </source>
</evidence>
<feature type="binding site" evidence="10">
    <location>
        <position position="115"/>
    </location>
    <ligand>
        <name>5-methyltetrahydropteroyltri-L-glutamate</name>
        <dbReference type="ChEBI" id="CHEBI:58207"/>
    </ligand>
</feature>
<keyword evidence="6 10" id="KW-0808">Transferase</keyword>
<protein>
    <recommendedName>
        <fullName evidence="10">5-methyltetrahydropteroyltriglutamate--homocysteine methyltransferase</fullName>
        <ecNumber evidence="10">2.1.1.14</ecNumber>
    </recommendedName>
    <alternativeName>
        <fullName evidence="10">Cobalamin-independent methionine synthase</fullName>
    </alternativeName>
    <alternativeName>
        <fullName evidence="10">Methionine synthase, vitamin-B12 independent isozyme</fullName>
    </alternativeName>
</protein>
<feature type="binding site" evidence="10 11">
    <location>
        <begin position="438"/>
        <end position="440"/>
    </location>
    <ligand>
        <name>L-methionine</name>
        <dbReference type="ChEBI" id="CHEBI:57844"/>
    </ligand>
</feature>
<dbReference type="Pfam" id="PF01717">
    <property type="entry name" value="Meth_synt_2"/>
    <property type="match status" value="1"/>
</dbReference>
<dbReference type="PANTHER" id="PTHR30519">
    <property type="entry name" value="5-METHYLTETRAHYDROPTEROYLTRIGLUTAMATE--HOMOCYSTEINE METHYLTRANSFERASE"/>
    <property type="match status" value="1"/>
</dbReference>
<feature type="binding site" evidence="12">
    <location>
        <position position="733"/>
    </location>
    <ligand>
        <name>Zn(2+)</name>
        <dbReference type="ChEBI" id="CHEBI:29105"/>
        <label>1</label>
        <note>catalytic</note>
    </ligand>
</feature>
<dbReference type="CDD" id="cd03311">
    <property type="entry name" value="CIMS_C_terminal_like"/>
    <property type="match status" value="1"/>
</dbReference>
<evidence type="ECO:0000259" key="14">
    <source>
        <dbReference type="Pfam" id="PF01717"/>
    </source>
</evidence>
<feature type="binding site" evidence="10">
    <location>
        <position position="733"/>
    </location>
    <ligand>
        <name>Zn(2+)</name>
        <dbReference type="ChEBI" id="CHEBI:29105"/>
        <note>catalytic</note>
    </ligand>
</feature>
<sequence length="762" mass="84653">MAIATNLGFPRMGANRELKWLLEKYWQRKIGAEALLTGSAEVREANWRWQAEAGITQIPVGDFSLYDHVLDWAIRVGAVPAAYQTGQLISHLDRYFAMARGTQQGVDLPAMEMTKWFNTNYHYIVPEWSTDQTFHLDADTFISDIMSAQQFSDGARPVVLGPVSLLLLGKLKDSDASPLVLLDRLLPVYEQLLQKLNEAGCTWVQWDEPVLALDLDESTQQALRHSLNTLSGSLGNLKLVLTSYFESLRENLPLAFELPVAAVHLDLVCAPEQLADALPLVRDDQFLSLGLVDGRNVWRTDLAQALRLAETAAAAIGSERLLVAPSCSLLHSPVDLTAETEIDEEVKSWLAFARQKLDEIATITTALNDGRTAVAETLRQNAAALETRRTSIRTHNPAVRDRVAAISPDKLRRAGDYTQRQVAQRDRLKLPLLPTTTIGSFPQTSAVRQARAAFRQGDLLAEEYRHFLESETETCIRRQEALGIDVLVHGEFERNDMVEYFGEQLEGFVVSKNGWVQSYGSRCVKPPILFGDVRRLAAMTVPMAQYAQSLTDRPVKGMLTGPVTILCWSFVRDDQPRRETCLQIALAIREESIDLEQAGIGVIQIDEPALREGLPLRADDQAAYLAWAVDAFRLASSGVGDATQIHTHMCYCEFNEILPSIAALDADVISIETSRSQMELLDGFVAFRYPNEIGPGVYDIHSPRVPSTSEMVGLLKKAVDVIPPERLWVNPDCGLKTRGWVEVEAALEAMVEAAQEVRSLLA</sequence>
<dbReference type="Gene3D" id="3.20.20.210">
    <property type="match status" value="2"/>
</dbReference>
<keyword evidence="10" id="KW-0677">Repeat</keyword>
<comment type="function">
    <text evidence="1 10">Catalyzes the transfer of a methyl group from 5-methyltetrahydrofolate to homocysteine resulting in methionine formation.</text>
</comment>
<evidence type="ECO:0000256" key="8">
    <source>
        <dbReference type="ARBA" id="ARBA00022833"/>
    </source>
</evidence>
<dbReference type="AlphaFoldDB" id="A0A2S8G0L4"/>
<feature type="binding site" evidence="10">
    <location>
        <position position="672"/>
    </location>
    <ligand>
        <name>Zn(2+)</name>
        <dbReference type="ChEBI" id="CHEBI:29105"/>
        <note>catalytic</note>
    </ligand>
</feature>
<comment type="caution">
    <text evidence="16">The sequence shown here is derived from an EMBL/GenBank/DDBJ whole genome shotgun (WGS) entry which is preliminary data.</text>
</comment>
<feature type="binding site" evidence="11">
    <location>
        <position position="19"/>
    </location>
    <ligand>
        <name>5-methyltetrahydropteroyltri-L-glutamate</name>
        <dbReference type="ChEBI" id="CHEBI:58207"/>
    </ligand>
</feature>
<dbReference type="InterPro" id="IPR038071">
    <property type="entry name" value="UROD/MetE-like_sf"/>
</dbReference>
<dbReference type="NCBIfam" id="NF003556">
    <property type="entry name" value="PRK05222.1"/>
    <property type="match status" value="1"/>
</dbReference>
<dbReference type="OrthoDB" id="244285at2"/>
<evidence type="ECO:0000256" key="4">
    <source>
        <dbReference type="ARBA" id="ARBA00022603"/>
    </source>
</evidence>
<keyword evidence="9 10" id="KW-0486">Methionine biosynthesis</keyword>
<proteinExistence type="inferred from homology"/>
<dbReference type="Proteomes" id="UP000239388">
    <property type="component" value="Unassembled WGS sequence"/>
</dbReference>
<dbReference type="GO" id="GO:0008270">
    <property type="term" value="F:zinc ion binding"/>
    <property type="evidence" value="ECO:0007669"/>
    <property type="project" value="InterPro"/>
</dbReference>
<dbReference type="Pfam" id="PF08267">
    <property type="entry name" value="Meth_synt_1"/>
    <property type="match status" value="1"/>
</dbReference>
<gene>
    <name evidence="10" type="primary">metE</name>
    <name evidence="16" type="ORF">C5Y98_07830</name>
</gene>
<dbReference type="InterPro" id="IPR006276">
    <property type="entry name" value="Cobalamin-indep_Met_synthase"/>
</dbReference>
<dbReference type="EC" id="2.1.1.14" evidence="10"/>
<feature type="binding site" evidence="11">
    <location>
        <position position="120"/>
    </location>
    <ligand>
        <name>5-methyltetrahydropteroyltri-L-glutamate</name>
        <dbReference type="ChEBI" id="CHEBI:58207"/>
    </ligand>
</feature>
<dbReference type="InterPro" id="IPR002629">
    <property type="entry name" value="Met_Synth_C/arc"/>
</dbReference>
<evidence type="ECO:0000256" key="3">
    <source>
        <dbReference type="ARBA" id="ARBA00009553"/>
    </source>
</evidence>
<evidence type="ECO:0000256" key="1">
    <source>
        <dbReference type="ARBA" id="ARBA00002777"/>
    </source>
</evidence>
<accession>A0A2S8G0L4</accession>
<feature type="binding site" evidence="10 11">
    <location>
        <position position="491"/>
    </location>
    <ligand>
        <name>L-methionine</name>
        <dbReference type="ChEBI" id="CHEBI:57844"/>
    </ligand>
</feature>
<dbReference type="GO" id="GO:0003871">
    <property type="term" value="F:5-methyltetrahydropteroyltriglutamate-homocysteine S-methyltransferase activity"/>
    <property type="evidence" value="ECO:0007669"/>
    <property type="project" value="UniProtKB-UniRule"/>
</dbReference>
<feature type="binding site" evidence="10 11">
    <location>
        <position position="568"/>
    </location>
    <ligand>
        <name>5-methyltetrahydropteroyltri-L-glutamate</name>
        <dbReference type="ChEBI" id="CHEBI:58207"/>
    </ligand>
</feature>
<comment type="cofactor">
    <cofactor evidence="10">
        <name>Zn(2+)</name>
        <dbReference type="ChEBI" id="CHEBI:29105"/>
    </cofactor>
    <text evidence="10">Binds 1 zinc ion per subunit.</text>
</comment>
<evidence type="ECO:0000256" key="7">
    <source>
        <dbReference type="ARBA" id="ARBA00022723"/>
    </source>
</evidence>
<feature type="binding site" evidence="12">
    <location>
        <position position="648"/>
    </location>
    <ligand>
        <name>Zn(2+)</name>
        <dbReference type="ChEBI" id="CHEBI:29105"/>
        <label>1</label>
        <note>catalytic</note>
    </ligand>
</feature>
<feature type="binding site" evidence="10">
    <location>
        <position position="650"/>
    </location>
    <ligand>
        <name>Zn(2+)</name>
        <dbReference type="ChEBI" id="CHEBI:29105"/>
        <note>catalytic</note>
    </ligand>
</feature>
<feature type="domain" description="Cobalamin-independent methionine synthase MetE N-terminal" evidence="15">
    <location>
        <begin position="4"/>
        <end position="314"/>
    </location>
</feature>
<keyword evidence="4 10" id="KW-0489">Methyltransferase</keyword>
<evidence type="ECO:0000256" key="6">
    <source>
        <dbReference type="ARBA" id="ARBA00022679"/>
    </source>
</evidence>
<name>A0A2S8G0L4_9BACT</name>
<feature type="binding site" evidence="12">
    <location>
        <position position="650"/>
    </location>
    <ligand>
        <name>Zn(2+)</name>
        <dbReference type="ChEBI" id="CHEBI:29105"/>
        <label>1</label>
        <note>catalytic</note>
    </ligand>
</feature>
<keyword evidence="7 10" id="KW-0479">Metal-binding</keyword>